<evidence type="ECO:0000256" key="7">
    <source>
        <dbReference type="PROSITE-ProRule" id="PRU01250"/>
    </source>
</evidence>
<dbReference type="EMBL" id="LN824141">
    <property type="protein sequence ID" value="CEP78853.1"/>
    <property type="molecule type" value="Genomic_DNA"/>
</dbReference>
<proteinExistence type="inferred from homology"/>
<dbReference type="SMART" id="SM00382">
    <property type="entry name" value="AAA"/>
    <property type="match status" value="1"/>
</dbReference>
<keyword evidence="10" id="KW-1185">Reference proteome</keyword>
<dbReference type="InterPro" id="IPR010603">
    <property type="entry name" value="Znf_CppX_C4"/>
</dbReference>
<dbReference type="AlphaFoldDB" id="A0A0C7NZY5"/>
<dbReference type="GO" id="GO:0046983">
    <property type="term" value="F:protein dimerization activity"/>
    <property type="evidence" value="ECO:0007669"/>
    <property type="project" value="UniProtKB-UniRule"/>
</dbReference>
<keyword evidence="9" id="KW-0378">Hydrolase</keyword>
<dbReference type="SMART" id="SM01086">
    <property type="entry name" value="ClpB_D2-small"/>
    <property type="match status" value="1"/>
</dbReference>
<accession>A0A0C7NZY5</accession>
<dbReference type="GO" id="GO:0008233">
    <property type="term" value="F:peptidase activity"/>
    <property type="evidence" value="ECO:0007669"/>
    <property type="project" value="UniProtKB-KW"/>
</dbReference>
<dbReference type="PANTHER" id="PTHR48102:SF7">
    <property type="entry name" value="ATP-DEPENDENT CLP PROTEASE ATP-BINDING SUBUNIT CLPX-LIKE, MITOCHONDRIAL"/>
    <property type="match status" value="1"/>
</dbReference>
<dbReference type="GO" id="GO:0140662">
    <property type="term" value="F:ATP-dependent protein folding chaperone"/>
    <property type="evidence" value="ECO:0007669"/>
    <property type="project" value="InterPro"/>
</dbReference>
<evidence type="ECO:0000256" key="2">
    <source>
        <dbReference type="ARBA" id="ARBA00022741"/>
    </source>
</evidence>
<dbReference type="PROSITE" id="PS51902">
    <property type="entry name" value="CLPX_ZB"/>
    <property type="match status" value="1"/>
</dbReference>
<dbReference type="Gene3D" id="6.20.220.10">
    <property type="entry name" value="ClpX chaperone, C4-type zinc finger domain"/>
    <property type="match status" value="1"/>
</dbReference>
<evidence type="ECO:0000256" key="1">
    <source>
        <dbReference type="ARBA" id="ARBA00022723"/>
    </source>
</evidence>
<dbReference type="InterPro" id="IPR004487">
    <property type="entry name" value="Clp_protease_ATP-bd_su_ClpX"/>
</dbReference>
<dbReference type="GO" id="GO:0016887">
    <property type="term" value="F:ATP hydrolysis activity"/>
    <property type="evidence" value="ECO:0007669"/>
    <property type="project" value="InterPro"/>
</dbReference>
<dbReference type="Pfam" id="PF07724">
    <property type="entry name" value="AAA_2"/>
    <property type="match status" value="1"/>
</dbReference>
<dbReference type="Gene3D" id="1.10.8.60">
    <property type="match status" value="1"/>
</dbReference>
<evidence type="ECO:0000256" key="5">
    <source>
        <dbReference type="ARBA" id="ARBA00023186"/>
    </source>
</evidence>
<evidence type="ECO:0000256" key="3">
    <source>
        <dbReference type="ARBA" id="ARBA00022833"/>
    </source>
</evidence>
<dbReference type="Pfam" id="PF10431">
    <property type="entry name" value="ClpB_D2-small"/>
    <property type="match status" value="1"/>
</dbReference>
<gene>
    <name evidence="6 9" type="primary">clpX</name>
    <name evidence="9" type="ORF">DTL3_1563</name>
</gene>
<dbReference type="GO" id="GO:0051603">
    <property type="term" value="P:proteolysis involved in protein catabolic process"/>
    <property type="evidence" value="ECO:0007669"/>
    <property type="project" value="TreeGrafter"/>
</dbReference>
<organism evidence="9 10">
    <name type="scientific">Defluviitoga tunisiensis</name>
    <dbReference type="NCBI Taxonomy" id="1006576"/>
    <lineage>
        <taxon>Bacteria</taxon>
        <taxon>Thermotogati</taxon>
        <taxon>Thermotogota</taxon>
        <taxon>Thermotogae</taxon>
        <taxon>Petrotogales</taxon>
        <taxon>Petrotogaceae</taxon>
        <taxon>Defluviitoga</taxon>
    </lineage>
</organism>
<evidence type="ECO:0000313" key="9">
    <source>
        <dbReference type="EMBL" id="CEP78853.1"/>
    </source>
</evidence>
<dbReference type="RefSeq" id="WP_045088222.1">
    <property type="nucleotide sequence ID" value="NZ_LN824141.1"/>
</dbReference>
<dbReference type="PANTHER" id="PTHR48102">
    <property type="entry name" value="ATP-DEPENDENT CLP PROTEASE ATP-BINDING SUBUNIT CLPX-LIKE, MITOCHONDRIAL-RELATED"/>
    <property type="match status" value="1"/>
</dbReference>
<evidence type="ECO:0000313" key="10">
    <source>
        <dbReference type="Proteomes" id="UP000032809"/>
    </source>
</evidence>
<dbReference type="SUPFAM" id="SSF52540">
    <property type="entry name" value="P-loop containing nucleoside triphosphate hydrolases"/>
    <property type="match status" value="1"/>
</dbReference>
<dbReference type="HAMAP" id="MF_00175">
    <property type="entry name" value="ClpX"/>
    <property type="match status" value="1"/>
</dbReference>
<dbReference type="InterPro" id="IPR038366">
    <property type="entry name" value="Znf_CppX_C4_sf"/>
</dbReference>
<dbReference type="GO" id="GO:0051082">
    <property type="term" value="F:unfolded protein binding"/>
    <property type="evidence" value="ECO:0007669"/>
    <property type="project" value="UniProtKB-UniRule"/>
</dbReference>
<dbReference type="InterPro" id="IPR050052">
    <property type="entry name" value="ATP-dep_Clp_protease_ClpX"/>
</dbReference>
<feature type="binding site" evidence="6">
    <location>
        <begin position="114"/>
        <end position="121"/>
    </location>
    <ligand>
        <name>ATP</name>
        <dbReference type="ChEBI" id="CHEBI:30616"/>
    </ligand>
</feature>
<dbReference type="PATRIC" id="fig|1006576.9.peg.1560"/>
<dbReference type="GO" id="GO:0005524">
    <property type="term" value="F:ATP binding"/>
    <property type="evidence" value="ECO:0007669"/>
    <property type="project" value="UniProtKB-UniRule"/>
</dbReference>
<dbReference type="InterPro" id="IPR046425">
    <property type="entry name" value="ClpX_bact"/>
</dbReference>
<keyword evidence="5 6" id="KW-0143">Chaperone</keyword>
<protein>
    <recommendedName>
        <fullName evidence="6">ATP-dependent Clp protease ATP-binding subunit ClpX</fullName>
    </recommendedName>
</protein>
<dbReference type="GO" id="GO:0009376">
    <property type="term" value="C:HslUV protease complex"/>
    <property type="evidence" value="ECO:0007669"/>
    <property type="project" value="TreeGrafter"/>
</dbReference>
<dbReference type="FunFam" id="1.10.8.60:FF:000002">
    <property type="entry name" value="ATP-dependent Clp protease ATP-binding subunit ClpX"/>
    <property type="match status" value="1"/>
</dbReference>
<comment type="function">
    <text evidence="6">ATP-dependent specificity component of the Clp protease. It directs the protease to specific substrates. Can perform chaperone functions in the absence of ClpP.</text>
</comment>
<keyword evidence="9" id="KW-0645">Protease</keyword>
<comment type="subunit">
    <text evidence="6">Component of the ClpX-ClpP complex. Forms a hexameric ring that, in the presence of ATP, binds to fourteen ClpP subunits assembled into a disk-like structure with a central cavity, resembling the structure of eukaryotic proteasomes.</text>
</comment>
<dbReference type="InterPro" id="IPR059188">
    <property type="entry name" value="Znf_CLPX-like"/>
</dbReference>
<dbReference type="NCBIfam" id="TIGR00382">
    <property type="entry name" value="clpX"/>
    <property type="match status" value="1"/>
</dbReference>
<evidence type="ECO:0000256" key="6">
    <source>
        <dbReference type="HAMAP-Rule" id="MF_00175"/>
    </source>
</evidence>
<dbReference type="GO" id="GO:0051301">
    <property type="term" value="P:cell division"/>
    <property type="evidence" value="ECO:0007669"/>
    <property type="project" value="TreeGrafter"/>
</dbReference>
<keyword evidence="3 6" id="KW-0862">Zinc</keyword>
<dbReference type="FunFam" id="3.40.50.300:FF:000005">
    <property type="entry name" value="ATP-dependent Clp protease ATP-binding subunit ClpX"/>
    <property type="match status" value="1"/>
</dbReference>
<dbReference type="OrthoDB" id="9804062at2"/>
<dbReference type="SUPFAM" id="SSF57716">
    <property type="entry name" value="Glucocorticoid receptor-like (DNA-binding domain)"/>
    <property type="match status" value="1"/>
</dbReference>
<feature type="domain" description="ClpX-type ZB" evidence="8">
    <location>
        <begin position="1"/>
        <end position="48"/>
    </location>
</feature>
<feature type="binding site" evidence="6 7">
    <location>
        <position position="9"/>
    </location>
    <ligand>
        <name>Zn(2+)</name>
        <dbReference type="ChEBI" id="CHEBI:29105"/>
    </ligand>
</feature>
<keyword evidence="1 6" id="KW-0479">Metal-binding</keyword>
<dbReference type="InterPro" id="IPR027417">
    <property type="entry name" value="P-loop_NTPase"/>
</dbReference>
<keyword evidence="2 6" id="KW-0547">Nucleotide-binding</keyword>
<dbReference type="SMART" id="SM00994">
    <property type="entry name" value="zf-C4_ClpX"/>
    <property type="match status" value="1"/>
</dbReference>
<dbReference type="KEGG" id="dtn:DTL3_1563"/>
<evidence type="ECO:0000256" key="4">
    <source>
        <dbReference type="ARBA" id="ARBA00022840"/>
    </source>
</evidence>
<evidence type="ECO:0000259" key="8">
    <source>
        <dbReference type="PROSITE" id="PS51902"/>
    </source>
</evidence>
<reference evidence="10" key="1">
    <citation type="submission" date="2014-11" db="EMBL/GenBank/DDBJ databases">
        <authorList>
            <person name="Wibberg D."/>
        </authorList>
    </citation>
    <scope>NUCLEOTIDE SEQUENCE [LARGE SCALE GENOMIC DNA]</scope>
    <source>
        <strain evidence="10">L3</strain>
    </source>
</reference>
<dbReference type="NCBIfam" id="NF003745">
    <property type="entry name" value="PRK05342.1"/>
    <property type="match status" value="1"/>
</dbReference>
<dbReference type="Gene3D" id="3.40.50.300">
    <property type="entry name" value="P-loop containing nucleotide triphosphate hydrolases"/>
    <property type="match status" value="1"/>
</dbReference>
<dbReference type="InterPro" id="IPR019489">
    <property type="entry name" value="Clp_ATPase_C"/>
</dbReference>
<dbReference type="STRING" id="1006576.DTL3_1563"/>
<dbReference type="HOGENOM" id="CLU_014218_8_2_0"/>
<dbReference type="GO" id="GO:0008270">
    <property type="term" value="F:zinc ion binding"/>
    <property type="evidence" value="ECO:0007669"/>
    <property type="project" value="UniProtKB-UniRule"/>
</dbReference>
<dbReference type="Proteomes" id="UP000032809">
    <property type="component" value="Chromosome I"/>
</dbReference>
<comment type="similarity">
    <text evidence="6 7">Belongs to the ClpX chaperone family.</text>
</comment>
<keyword evidence="4 6" id="KW-0067">ATP-binding</keyword>
<name>A0A0C7NZY5_DEFTU</name>
<dbReference type="InterPro" id="IPR003959">
    <property type="entry name" value="ATPase_AAA_core"/>
</dbReference>
<dbReference type="Pfam" id="PF06689">
    <property type="entry name" value="zf-C4_ClpX"/>
    <property type="match status" value="1"/>
</dbReference>
<dbReference type="InterPro" id="IPR003593">
    <property type="entry name" value="AAA+_ATPase"/>
</dbReference>
<dbReference type="CDD" id="cd19497">
    <property type="entry name" value="RecA-like_ClpX"/>
    <property type="match status" value="1"/>
</dbReference>
<feature type="binding site" evidence="6 7">
    <location>
        <position position="32"/>
    </location>
    <ligand>
        <name>Zn(2+)</name>
        <dbReference type="ChEBI" id="CHEBI:29105"/>
    </ligand>
</feature>
<feature type="binding site" evidence="6 7">
    <location>
        <position position="29"/>
    </location>
    <ligand>
        <name>Zn(2+)</name>
        <dbReference type="ChEBI" id="CHEBI:29105"/>
    </ligand>
</feature>
<sequence>MAEKHCSFCGKPYSQTGALVAGPNGIYICDECIDLFSELVEENKSKTTENKKEAIKSTLTPKQLKNYLDNYVIGQEKAKKIISVAVYNHYKRIFSANDIDDVEIDKSNVLLIGPTGTGKTLIAQTLAKVLDVPFAIADATTLTEAGYVGEDVENVILRLLQAADYDVQKAQKGIIYIDEIDKIARKSPNPSITRDVSGEGVQQGLLKIVEGTIANVPPQGGRKHPYQEFIQIDTSKILFIAGGAFDGLTDIIKHRIKDSSLGFGADIKSNKEQRVGELLDNIIQDDLIRYGLIPEFVGRFPVIATLNDLSVEDLIKIATEPKNALLKQYKKMLELEGIELEVTPEALNLIAKEALKRGTGARALKTIFEEVMIDIMYEAPEMKNKINKIIIDDNAIIHKKPVFKRKETA</sequence>
<feature type="binding site" evidence="6 7">
    <location>
        <position position="6"/>
    </location>
    <ligand>
        <name>Zn(2+)</name>
        <dbReference type="ChEBI" id="CHEBI:29105"/>
    </ligand>
</feature>